<dbReference type="Pfam" id="PF25592">
    <property type="entry name" value="DUF7937"/>
    <property type="match status" value="1"/>
</dbReference>
<feature type="transmembrane region" description="Helical" evidence="2">
    <location>
        <begin position="273"/>
        <end position="290"/>
    </location>
</feature>
<sequence>MSNPDEQRGAPDEQRGAPDEQRGPADEHVQASSADPTTTDPAALSATADRPTSAEAETHSAPASAEPGQAPSTYPEGYPFVQGGYPPPPGSAAPGYASGYYPGYPYPTADPAQGPAGPAGYPPAQPPAAQPPFPAQPPHAAQPYPQPYPQGPYAQQPYPQQPYLQQPYAQQPYAPQPHSQPPYPPQGYPAGGYPPGHPSAGAAAGYGPGTYGGPPASTHAHPAPGAPTATRASAFHGVPARDYVTDALALVLLLVALGLGWDFRYTASERIEVVLVTIVSILSLSLFYLARSGALPRGWTNRTVLGARALANAPFALLVLVYLVLDMSVAFSEGPATGSVPGGVGPAVAIGLAGAALAASPRSAELRSARTVELVTLWTRRALAALLGTAVVVQFVGLVTLLVDASRYVRTAAAGAGIGALVVSALLVTAVAAGPLIGVLRGHGPWRRVLVAVAATAAATFVLYAPLNHEQADSGFHSATSAALGNAGYVILPTAGVLVLSPIWRRLVRPDVSAEQGWFAAASRAWLSIALVAGAIALVQLIVLVTLATQRNGVDGWRVQLMLVVAACGVAALIARALFDATQPTRATALALTLVVVALGIVAVVLAAQQRSYGWTTTVDLPLLLVAFGLPALVAIALLGPAPVRAWFAAHGGGPRPAWDDAEPEPPLATPEHPAAAAQQHKDLGNVGVQSPSSAGAVPVVVATAGGAAEPADDGAAAPADDRPAVRADDRADDEDEGVDETTHPRAVPAEAVAPEQPEAHVAPGEHVPGDGSSDDEGSTWFDEYSSLDSEPVPEQPHAPDQMAPGQRALDQTVAIAVPEDLGSGSVAATEAAPAPHGGDAPVPPHPYTAEQALDPSTELEVLAAIAAQAPELRVHLASNPSTYPDLLDWLGRLGDPQIDAALARRPR</sequence>
<dbReference type="PANTHER" id="PTHR24216">
    <property type="entry name" value="PAXILLIN-RELATED"/>
    <property type="match status" value="1"/>
</dbReference>
<accession>A0A510UP47</accession>
<gene>
    <name evidence="5" type="ORF">CPE01_01700</name>
</gene>
<feature type="transmembrane region" description="Helical" evidence="2">
    <location>
        <begin position="487"/>
        <end position="504"/>
    </location>
</feature>
<feature type="compositionally biased region" description="Low complexity" evidence="1">
    <location>
        <begin position="92"/>
        <end position="119"/>
    </location>
</feature>
<dbReference type="Proteomes" id="UP000321386">
    <property type="component" value="Unassembled WGS sequence"/>
</dbReference>
<feature type="region of interest" description="Disordered" evidence="1">
    <location>
        <begin position="1"/>
        <end position="229"/>
    </location>
</feature>
<evidence type="ECO:0000256" key="2">
    <source>
        <dbReference type="SAM" id="Phobius"/>
    </source>
</evidence>
<feature type="transmembrane region" description="Helical" evidence="2">
    <location>
        <begin position="449"/>
        <end position="467"/>
    </location>
</feature>
<protein>
    <submittedName>
        <fullName evidence="5">Uncharacterized protein</fullName>
    </submittedName>
</protein>
<evidence type="ECO:0000259" key="4">
    <source>
        <dbReference type="Pfam" id="PF25592"/>
    </source>
</evidence>
<feature type="domain" description="Leucine rich repeat variant" evidence="3">
    <location>
        <begin position="848"/>
        <end position="907"/>
    </location>
</feature>
<keyword evidence="2" id="KW-0472">Membrane</keyword>
<feature type="compositionally biased region" description="Basic and acidic residues" evidence="1">
    <location>
        <begin position="1"/>
        <end position="29"/>
    </location>
</feature>
<dbReference type="InterPro" id="IPR057697">
    <property type="entry name" value="DUF7937"/>
</dbReference>
<dbReference type="RefSeq" id="WP_146804751.1">
    <property type="nucleotide sequence ID" value="NZ_BJUA01000001.1"/>
</dbReference>
<feature type="region of interest" description="Disordered" evidence="1">
    <location>
        <begin position="653"/>
        <end position="678"/>
    </location>
</feature>
<feature type="transmembrane region" description="Helical" evidence="2">
    <location>
        <begin position="591"/>
        <end position="609"/>
    </location>
</feature>
<feature type="transmembrane region" description="Helical" evidence="2">
    <location>
        <begin position="525"/>
        <end position="547"/>
    </location>
</feature>
<feature type="compositionally biased region" description="Low complexity" evidence="1">
    <location>
        <begin position="151"/>
        <end position="173"/>
    </location>
</feature>
<feature type="transmembrane region" description="Helical" evidence="2">
    <location>
        <begin position="310"/>
        <end position="331"/>
    </location>
</feature>
<comment type="caution">
    <text evidence="5">The sequence shown here is derived from an EMBL/GenBank/DDBJ whole genome shotgun (WGS) entry which is preliminary data.</text>
</comment>
<keyword evidence="2" id="KW-1133">Transmembrane helix</keyword>
<reference evidence="5 6" key="1">
    <citation type="submission" date="2019-07" db="EMBL/GenBank/DDBJ databases">
        <title>Whole genome shotgun sequence of Cellulomonas persica NBRC 101101.</title>
        <authorList>
            <person name="Hosoyama A."/>
            <person name="Uohara A."/>
            <person name="Ohji S."/>
            <person name="Ichikawa N."/>
        </authorList>
    </citation>
    <scope>NUCLEOTIDE SEQUENCE [LARGE SCALE GENOMIC DNA]</scope>
    <source>
        <strain evidence="5 6">NBRC 101101</strain>
    </source>
</reference>
<feature type="transmembrane region" description="Helical" evidence="2">
    <location>
        <begin position="343"/>
        <end position="361"/>
    </location>
</feature>
<organism evidence="5 6">
    <name type="scientific">Cellulomonas persica</name>
    <dbReference type="NCBI Taxonomy" id="76861"/>
    <lineage>
        <taxon>Bacteria</taxon>
        <taxon>Bacillati</taxon>
        <taxon>Actinomycetota</taxon>
        <taxon>Actinomycetes</taxon>
        <taxon>Micrococcales</taxon>
        <taxon>Cellulomonadaceae</taxon>
        <taxon>Cellulomonas</taxon>
    </lineage>
</organism>
<dbReference type="Pfam" id="PF25591">
    <property type="entry name" value="LRV_2"/>
    <property type="match status" value="1"/>
</dbReference>
<feature type="compositionally biased region" description="Pro residues" evidence="1">
    <location>
        <begin position="120"/>
        <end position="137"/>
    </location>
</feature>
<name>A0A510UP47_9CELL</name>
<dbReference type="InterPro" id="IPR057893">
    <property type="entry name" value="LRV_2"/>
</dbReference>
<proteinExistence type="predicted"/>
<feature type="transmembrane region" description="Helical" evidence="2">
    <location>
        <begin position="621"/>
        <end position="639"/>
    </location>
</feature>
<keyword evidence="2" id="KW-0812">Transmembrane</keyword>
<dbReference type="AlphaFoldDB" id="A0A510UP47"/>
<evidence type="ECO:0000313" key="6">
    <source>
        <dbReference type="Proteomes" id="UP000321386"/>
    </source>
</evidence>
<feature type="compositionally biased region" description="Low complexity" evidence="1">
    <location>
        <begin position="709"/>
        <end position="719"/>
    </location>
</feature>
<dbReference type="OrthoDB" id="5179995at2"/>
<evidence type="ECO:0000313" key="5">
    <source>
        <dbReference type="EMBL" id="GEK16437.1"/>
    </source>
</evidence>
<feature type="domain" description="DUF7937" evidence="4">
    <location>
        <begin position="242"/>
        <end position="646"/>
    </location>
</feature>
<feature type="region of interest" description="Disordered" evidence="1">
    <location>
        <begin position="709"/>
        <end position="851"/>
    </location>
</feature>
<feature type="compositionally biased region" description="Pro residues" evidence="1">
    <location>
        <begin position="174"/>
        <end position="187"/>
    </location>
</feature>
<keyword evidence="6" id="KW-1185">Reference proteome</keyword>
<feature type="transmembrane region" description="Helical" evidence="2">
    <location>
        <begin position="382"/>
        <end position="403"/>
    </location>
</feature>
<evidence type="ECO:0000256" key="1">
    <source>
        <dbReference type="SAM" id="MobiDB-lite"/>
    </source>
</evidence>
<feature type="transmembrane region" description="Helical" evidence="2">
    <location>
        <begin position="415"/>
        <end position="437"/>
    </location>
</feature>
<feature type="compositionally biased region" description="Basic and acidic residues" evidence="1">
    <location>
        <begin position="720"/>
        <end position="730"/>
    </location>
</feature>
<evidence type="ECO:0000259" key="3">
    <source>
        <dbReference type="Pfam" id="PF25591"/>
    </source>
</evidence>
<dbReference type="EMBL" id="BJUA01000001">
    <property type="protein sequence ID" value="GEK16437.1"/>
    <property type="molecule type" value="Genomic_DNA"/>
</dbReference>
<dbReference type="PANTHER" id="PTHR24216:SF65">
    <property type="entry name" value="PAXILLIN-LIKE PROTEIN 1"/>
    <property type="match status" value="1"/>
</dbReference>
<feature type="compositionally biased region" description="Low complexity" evidence="1">
    <location>
        <begin position="745"/>
        <end position="763"/>
    </location>
</feature>
<feature type="compositionally biased region" description="Low complexity" evidence="1">
    <location>
        <begin position="213"/>
        <end position="229"/>
    </location>
</feature>
<feature type="compositionally biased region" description="Acidic residues" evidence="1">
    <location>
        <begin position="731"/>
        <end position="740"/>
    </location>
</feature>
<feature type="compositionally biased region" description="Polar residues" evidence="1">
    <location>
        <begin position="30"/>
        <end position="40"/>
    </location>
</feature>
<feature type="transmembrane region" description="Helical" evidence="2">
    <location>
        <begin position="559"/>
        <end position="579"/>
    </location>
</feature>